<feature type="compositionally biased region" description="Basic residues" evidence="1">
    <location>
        <begin position="81"/>
        <end position="96"/>
    </location>
</feature>
<dbReference type="VEuPathDB" id="VectorBase:GPPI027211"/>
<accession>A0A1B0BE93</accession>
<feature type="region of interest" description="Disordered" evidence="1">
    <location>
        <begin position="197"/>
        <end position="230"/>
    </location>
</feature>
<evidence type="ECO:0000313" key="3">
    <source>
        <dbReference type="Proteomes" id="UP000092460"/>
    </source>
</evidence>
<dbReference type="Proteomes" id="UP000092460">
    <property type="component" value="Unassembled WGS sequence"/>
</dbReference>
<organism evidence="2 3">
    <name type="scientific">Glossina palpalis gambiensis</name>
    <dbReference type="NCBI Taxonomy" id="67801"/>
    <lineage>
        <taxon>Eukaryota</taxon>
        <taxon>Metazoa</taxon>
        <taxon>Ecdysozoa</taxon>
        <taxon>Arthropoda</taxon>
        <taxon>Hexapoda</taxon>
        <taxon>Insecta</taxon>
        <taxon>Pterygota</taxon>
        <taxon>Neoptera</taxon>
        <taxon>Endopterygota</taxon>
        <taxon>Diptera</taxon>
        <taxon>Brachycera</taxon>
        <taxon>Muscomorpha</taxon>
        <taxon>Hippoboscoidea</taxon>
        <taxon>Glossinidae</taxon>
        <taxon>Glossina</taxon>
    </lineage>
</organism>
<dbReference type="AlphaFoldDB" id="A0A1B0BE93"/>
<protein>
    <submittedName>
        <fullName evidence="2">Uncharacterized protein</fullName>
    </submittedName>
</protein>
<evidence type="ECO:0000256" key="1">
    <source>
        <dbReference type="SAM" id="MobiDB-lite"/>
    </source>
</evidence>
<sequence>MLAPPNPSVKWGREEKRNWQRIEKKTTTPVTSPTLTNGLYLSDILNYHPTPELVLPVQLKLSLYLDSRSRSTRNLAFTPVSRRRTHKKTKSKRKARSASSGYNINLNNEFAFKGDRSEDISTSDVASNSGSSIDLKQEKTNGLTVYFPVHSSDSSKSFDTDDVFALVAEDDLLSEESFDHLVKLKDDKIGYLNNGEDYSETEGVVGDGAQNRGSSGGSENKFNHKDNDDDDEYIFERKISKQQQTGEKIRKLINNEPEQATILVAEQSNINQNINREVERLFNHSKHSLIHNEKRNFKTTISDTVNKPPSKHRSIIESKYPLARLNPWISACDLAQPGPIAAPDLQR</sequence>
<name>A0A1B0BE93_9MUSC</name>
<dbReference type="EMBL" id="JXJN01012814">
    <property type="status" value="NOT_ANNOTATED_CDS"/>
    <property type="molecule type" value="Genomic_DNA"/>
</dbReference>
<proteinExistence type="predicted"/>
<feature type="compositionally biased region" description="Basic and acidic residues" evidence="1">
    <location>
        <begin position="11"/>
        <end position="26"/>
    </location>
</feature>
<keyword evidence="3" id="KW-1185">Reference proteome</keyword>
<feature type="region of interest" description="Disordered" evidence="1">
    <location>
        <begin position="75"/>
        <end position="99"/>
    </location>
</feature>
<evidence type="ECO:0000313" key="2">
    <source>
        <dbReference type="EnsemblMetazoa" id="GPPI027211-PA"/>
    </source>
</evidence>
<reference evidence="3" key="1">
    <citation type="submission" date="2015-01" db="EMBL/GenBank/DDBJ databases">
        <authorList>
            <person name="Aksoy S."/>
            <person name="Warren W."/>
            <person name="Wilson R.K."/>
        </authorList>
    </citation>
    <scope>NUCLEOTIDE SEQUENCE [LARGE SCALE GENOMIC DNA]</scope>
    <source>
        <strain evidence="3">IAEA</strain>
    </source>
</reference>
<feature type="compositionally biased region" description="Polar residues" evidence="1">
    <location>
        <begin position="211"/>
        <end position="220"/>
    </location>
</feature>
<dbReference type="EnsemblMetazoa" id="GPPI027211-RA">
    <property type="protein sequence ID" value="GPPI027211-PA"/>
    <property type="gene ID" value="GPPI027211"/>
</dbReference>
<feature type="region of interest" description="Disordered" evidence="1">
    <location>
        <begin position="1"/>
        <end position="26"/>
    </location>
</feature>
<reference evidence="2" key="2">
    <citation type="submission" date="2020-05" db="UniProtKB">
        <authorList>
            <consortium name="EnsemblMetazoa"/>
        </authorList>
    </citation>
    <scope>IDENTIFICATION</scope>
    <source>
        <strain evidence="2">IAEA</strain>
    </source>
</reference>